<dbReference type="EMBL" id="LR877146">
    <property type="protein sequence ID" value="CAD2213840.1"/>
    <property type="molecule type" value="Genomic_DNA"/>
</dbReference>
<dbReference type="VEuPathDB" id="TriTrypDB:ADEAN_000128300"/>
<feature type="transmembrane region" description="Helical" evidence="1">
    <location>
        <begin position="171"/>
        <end position="199"/>
    </location>
</feature>
<dbReference type="Proteomes" id="UP000515908">
    <property type="component" value="Chromosome 02"/>
</dbReference>
<evidence type="ECO:0000313" key="2">
    <source>
        <dbReference type="EMBL" id="CAD2213840.1"/>
    </source>
</evidence>
<sequence length="329" mass="35479">MSHKNVLQPYPVIDRPEAVPVAEDGVVYTYGEVAEGTALRETVLPNGRVAYVPVSTAAPYGHGHYGEGTAQDPPATTPPPTYTADLPNVLNYYNTGRPSSRCLLSSRAVVLTLNCLAFIFSVLSIAAPFAKGTVERPCFTMYSMYCFDVSPAEPLYRSGVFFAFSNWSPDLALAGAIVMASGFGVYIPTLILSAIFLHVGRKYPERERQDAADEALPLAERRRRALVRIYYDVNIIKALFATTLVSVVFGVITTGLYFAALTSDVIDAKVVVGPVMALLAAVLYIAALILTPIRNATNTSLEFPEEGSSITGGEGCCYFMFGEGCCCKC</sequence>
<reference evidence="2 3" key="1">
    <citation type="submission" date="2020-08" db="EMBL/GenBank/DDBJ databases">
        <authorList>
            <person name="Newling K."/>
            <person name="Davey J."/>
            <person name="Forrester S."/>
        </authorList>
    </citation>
    <scope>NUCLEOTIDE SEQUENCE [LARGE SCALE GENOMIC DNA]</scope>
    <source>
        <strain evidence="3">Crithidia deanei Carvalho (ATCC PRA-265)</strain>
    </source>
</reference>
<organism evidence="2 3">
    <name type="scientific">Angomonas deanei</name>
    <dbReference type="NCBI Taxonomy" id="59799"/>
    <lineage>
        <taxon>Eukaryota</taxon>
        <taxon>Discoba</taxon>
        <taxon>Euglenozoa</taxon>
        <taxon>Kinetoplastea</taxon>
        <taxon>Metakinetoplastina</taxon>
        <taxon>Trypanosomatida</taxon>
        <taxon>Trypanosomatidae</taxon>
        <taxon>Strigomonadinae</taxon>
        <taxon>Angomonas</taxon>
    </lineage>
</organism>
<keyword evidence="1" id="KW-1133">Transmembrane helix</keyword>
<keyword evidence="1" id="KW-0472">Membrane</keyword>
<protein>
    <submittedName>
        <fullName evidence="2">Uncharacterized protein</fullName>
    </submittedName>
</protein>
<evidence type="ECO:0000256" key="1">
    <source>
        <dbReference type="SAM" id="Phobius"/>
    </source>
</evidence>
<keyword evidence="1" id="KW-0812">Transmembrane</keyword>
<evidence type="ECO:0000313" key="3">
    <source>
        <dbReference type="Proteomes" id="UP000515908"/>
    </source>
</evidence>
<feature type="transmembrane region" description="Helical" evidence="1">
    <location>
        <begin position="271"/>
        <end position="290"/>
    </location>
</feature>
<keyword evidence="3" id="KW-1185">Reference proteome</keyword>
<proteinExistence type="predicted"/>
<feature type="transmembrane region" description="Helical" evidence="1">
    <location>
        <begin position="238"/>
        <end position="259"/>
    </location>
</feature>
<accession>A0A7G2C277</accession>
<gene>
    <name evidence="2" type="ORF">ADEAN_000128300</name>
</gene>
<name>A0A7G2C277_9TRYP</name>
<feature type="transmembrane region" description="Helical" evidence="1">
    <location>
        <begin position="108"/>
        <end position="130"/>
    </location>
</feature>
<dbReference type="AlphaFoldDB" id="A0A7G2C277"/>